<reference evidence="8 9" key="1">
    <citation type="submission" date="2017-10" db="EMBL/GenBank/DDBJ databases">
        <title>Comparative genomics in systemic dimorphic fungi from Ajellomycetaceae.</title>
        <authorList>
            <person name="Munoz J.F."/>
            <person name="Mcewen J.G."/>
            <person name="Clay O.K."/>
            <person name="Cuomo C.A."/>
        </authorList>
    </citation>
    <scope>NUCLEOTIDE SEQUENCE [LARGE SCALE GENOMIC DNA]</scope>
    <source>
        <strain evidence="8 9">UAMH7299</strain>
    </source>
</reference>
<dbReference type="PANTHER" id="PTHR47425:SF2">
    <property type="entry name" value="FARB-RELATED"/>
    <property type="match status" value="1"/>
</dbReference>
<keyword evidence="3" id="KW-0238">DNA-binding</keyword>
<feature type="region of interest" description="Disordered" evidence="6">
    <location>
        <begin position="85"/>
        <end position="118"/>
    </location>
</feature>
<evidence type="ECO:0000313" key="8">
    <source>
        <dbReference type="EMBL" id="PGH23918.1"/>
    </source>
</evidence>
<dbReference type="CDD" id="cd12148">
    <property type="entry name" value="fungal_TF_MHR"/>
    <property type="match status" value="1"/>
</dbReference>
<dbReference type="SUPFAM" id="SSF57701">
    <property type="entry name" value="Zn2/Cys6 DNA-binding domain"/>
    <property type="match status" value="1"/>
</dbReference>
<dbReference type="Gene3D" id="4.10.240.10">
    <property type="entry name" value="Zn(2)-C6 fungal-type DNA-binding domain"/>
    <property type="match status" value="1"/>
</dbReference>
<gene>
    <name evidence="8" type="ORF">AJ80_01980</name>
</gene>
<organism evidence="8 9">
    <name type="scientific">Polytolypa hystricis (strain UAMH7299)</name>
    <dbReference type="NCBI Taxonomy" id="1447883"/>
    <lineage>
        <taxon>Eukaryota</taxon>
        <taxon>Fungi</taxon>
        <taxon>Dikarya</taxon>
        <taxon>Ascomycota</taxon>
        <taxon>Pezizomycotina</taxon>
        <taxon>Eurotiomycetes</taxon>
        <taxon>Eurotiomycetidae</taxon>
        <taxon>Onygenales</taxon>
        <taxon>Onygenales incertae sedis</taxon>
        <taxon>Polytolypa</taxon>
    </lineage>
</organism>
<dbReference type="Proteomes" id="UP000224634">
    <property type="component" value="Unassembled WGS sequence"/>
</dbReference>
<dbReference type="AlphaFoldDB" id="A0A2B7YSP7"/>
<evidence type="ECO:0000256" key="1">
    <source>
        <dbReference type="ARBA" id="ARBA00022723"/>
    </source>
</evidence>
<sequence length="832" mass="93132">MNGGPAAPWNDAWRRRKRHRATRACLHCHKRKVRCDVTTQGEPCSNCAYSEIACVPKEKTSRRCPIKANRSGLLHSRSVAAPIVTEPPPARFASPGASCSGRSKDDTPGKADDEYAPSNRMLVTPPALDLVGMREPSPPRAVALPHTDDADKECPFDEFLDDLAREVFLTSIDAGHVQVNVLKDLFLREMTRPKQPSPIVDLSISVSQQNHHAYSNTKFGVPFGCHSFLKLGKSHAPQDDITFLESQGCLHVPPIPVLNDLVTQYFRHVHPTIPLLNEGRFWATYTEQPGDFPDGFETLSLFLFQAMLVASCPFISQDSIRNAGFTSHRQARSVWYRRAKLLFDLDIEDDALAVVQGALLLTYSCSTILCGNRDSSYWLSVAVQLAKANGFHEHEIASDPMPSAPLSHKKAWQCCLNRDRILSLAARRPLQITPAQYAYSKVLLCLEDFGDDFSHSLVYSNETKRVLSEVFLAVCQLTLVITEALMTLYPQDGKPVAKILDVDAEQYRNQVATNRRYQSEIDLWMMTVRARLPVTVDNTHESVTLYVNLMHIYYHSATVALAHRAIFLAESPAAYASVDRRIYLAESRDSIQRASSSIAKSFNRLLKLKLVTFLPFNTVGYIVFPLILHSLNIKLASHALQLAAEKSELDIFLETMKLLGSRFDNTEYVLQFVTKGIQCFKNMFPHETGVTNKRSAGSETAVSSLAPGYDWAEVLMRDPTKYLSLVTYLDLSMSRGRLPTDTELSKHFPHHGAGHNLNQGNFEIDYGYHAKVDAHTPSPSLHSRQSDGFAGWDEWDLNLSETLSEFNDSRIDLNNGLFTASSPLALIEEYGR</sequence>
<dbReference type="GO" id="GO:0000981">
    <property type="term" value="F:DNA-binding transcription factor activity, RNA polymerase II-specific"/>
    <property type="evidence" value="ECO:0007669"/>
    <property type="project" value="InterPro"/>
</dbReference>
<dbReference type="STRING" id="1447883.A0A2B7YSP7"/>
<keyword evidence="4" id="KW-0804">Transcription</keyword>
<evidence type="ECO:0000256" key="2">
    <source>
        <dbReference type="ARBA" id="ARBA00023015"/>
    </source>
</evidence>
<evidence type="ECO:0000256" key="4">
    <source>
        <dbReference type="ARBA" id="ARBA00023163"/>
    </source>
</evidence>
<accession>A0A2B7YSP7</accession>
<proteinExistence type="predicted"/>
<evidence type="ECO:0000259" key="7">
    <source>
        <dbReference type="PROSITE" id="PS50048"/>
    </source>
</evidence>
<evidence type="ECO:0000256" key="3">
    <source>
        <dbReference type="ARBA" id="ARBA00023125"/>
    </source>
</evidence>
<dbReference type="GO" id="GO:0008270">
    <property type="term" value="F:zinc ion binding"/>
    <property type="evidence" value="ECO:0007669"/>
    <property type="project" value="InterPro"/>
</dbReference>
<name>A0A2B7YSP7_POLH7</name>
<dbReference type="Pfam" id="PF00172">
    <property type="entry name" value="Zn_clus"/>
    <property type="match status" value="1"/>
</dbReference>
<keyword evidence="1" id="KW-0479">Metal-binding</keyword>
<evidence type="ECO:0000256" key="6">
    <source>
        <dbReference type="SAM" id="MobiDB-lite"/>
    </source>
</evidence>
<keyword evidence="2" id="KW-0805">Transcription regulation</keyword>
<feature type="domain" description="Zn(2)-C6 fungal-type" evidence="7">
    <location>
        <begin position="24"/>
        <end position="55"/>
    </location>
</feature>
<dbReference type="PROSITE" id="PS50048">
    <property type="entry name" value="ZN2_CY6_FUNGAL_2"/>
    <property type="match status" value="1"/>
</dbReference>
<dbReference type="EMBL" id="PDNA01000018">
    <property type="protein sequence ID" value="PGH23918.1"/>
    <property type="molecule type" value="Genomic_DNA"/>
</dbReference>
<dbReference type="GO" id="GO:0006351">
    <property type="term" value="P:DNA-templated transcription"/>
    <property type="evidence" value="ECO:0007669"/>
    <property type="project" value="InterPro"/>
</dbReference>
<dbReference type="PROSITE" id="PS00463">
    <property type="entry name" value="ZN2_CY6_FUNGAL_1"/>
    <property type="match status" value="1"/>
</dbReference>
<keyword evidence="5" id="KW-0539">Nucleus</keyword>
<evidence type="ECO:0000256" key="5">
    <source>
        <dbReference type="ARBA" id="ARBA00023242"/>
    </source>
</evidence>
<dbReference type="InterPro" id="IPR052761">
    <property type="entry name" value="Fungal_Detox/Toxin_TFs"/>
</dbReference>
<dbReference type="PANTHER" id="PTHR47425">
    <property type="entry name" value="FARB-RELATED"/>
    <property type="match status" value="1"/>
</dbReference>
<keyword evidence="9" id="KW-1185">Reference proteome</keyword>
<dbReference type="GO" id="GO:0003677">
    <property type="term" value="F:DNA binding"/>
    <property type="evidence" value="ECO:0007669"/>
    <property type="project" value="UniProtKB-KW"/>
</dbReference>
<feature type="compositionally biased region" description="Basic and acidic residues" evidence="6">
    <location>
        <begin position="102"/>
        <end position="113"/>
    </location>
</feature>
<dbReference type="CDD" id="cd00067">
    <property type="entry name" value="GAL4"/>
    <property type="match status" value="1"/>
</dbReference>
<dbReference type="InterPro" id="IPR036864">
    <property type="entry name" value="Zn2-C6_fun-type_DNA-bd_sf"/>
</dbReference>
<dbReference type="InterPro" id="IPR001138">
    <property type="entry name" value="Zn2Cys6_DnaBD"/>
</dbReference>
<dbReference type="SMART" id="SM00066">
    <property type="entry name" value="GAL4"/>
    <property type="match status" value="1"/>
</dbReference>
<dbReference type="InterPro" id="IPR007219">
    <property type="entry name" value="XnlR_reg_dom"/>
</dbReference>
<evidence type="ECO:0000313" key="9">
    <source>
        <dbReference type="Proteomes" id="UP000224634"/>
    </source>
</evidence>
<dbReference type="Pfam" id="PF04082">
    <property type="entry name" value="Fungal_trans"/>
    <property type="match status" value="1"/>
</dbReference>
<comment type="caution">
    <text evidence="8">The sequence shown here is derived from an EMBL/GenBank/DDBJ whole genome shotgun (WGS) entry which is preliminary data.</text>
</comment>
<protein>
    <recommendedName>
        <fullName evidence="7">Zn(2)-C6 fungal-type domain-containing protein</fullName>
    </recommendedName>
</protein>
<dbReference type="OrthoDB" id="4161332at2759"/>